<reference evidence="1" key="1">
    <citation type="submission" date="2018-02" db="EMBL/GenBank/DDBJ databases">
        <authorList>
            <person name="Cohen D.B."/>
            <person name="Kent A.D."/>
        </authorList>
    </citation>
    <scope>NUCLEOTIDE SEQUENCE</scope>
</reference>
<organism evidence="1">
    <name type="scientific">Fagus sylvatica</name>
    <name type="common">Beechnut</name>
    <dbReference type="NCBI Taxonomy" id="28930"/>
    <lineage>
        <taxon>Eukaryota</taxon>
        <taxon>Viridiplantae</taxon>
        <taxon>Streptophyta</taxon>
        <taxon>Embryophyta</taxon>
        <taxon>Tracheophyta</taxon>
        <taxon>Spermatophyta</taxon>
        <taxon>Magnoliopsida</taxon>
        <taxon>eudicotyledons</taxon>
        <taxon>Gunneridae</taxon>
        <taxon>Pentapetalae</taxon>
        <taxon>rosids</taxon>
        <taxon>fabids</taxon>
        <taxon>Fagales</taxon>
        <taxon>Fagaceae</taxon>
        <taxon>Fagus</taxon>
    </lineage>
</organism>
<protein>
    <submittedName>
        <fullName evidence="1">Uncharacterized protein</fullName>
    </submittedName>
</protein>
<evidence type="ECO:0000313" key="1">
    <source>
        <dbReference type="EMBL" id="SPD06316.1"/>
    </source>
</evidence>
<dbReference type="AlphaFoldDB" id="A0A2N9GVB8"/>
<gene>
    <name evidence="1" type="ORF">FSB_LOCUS34198</name>
</gene>
<dbReference type="EMBL" id="OIVN01002776">
    <property type="protein sequence ID" value="SPD06316.1"/>
    <property type="molecule type" value="Genomic_DNA"/>
</dbReference>
<proteinExistence type="predicted"/>
<sequence length="604" mass="66080">MAPRSRGAGAVFSCFSGEDSGQTGEATSEPRVARCSQSFHLFNATGLMDQLAASRKDSAHEGGCPEEKRVKFSARFSYFLSMFARMFDLAPDVSFRRSWYCWKACATLFLKVLDLREIELGMERYGSANRGHRSVFGPSEGIFPIEIPAKLGKILTIQEFHIVSEHVLFLMHPGLRINSLRFPISDFDDLGVAGKLMLPTFLKYGPCTEANLGQSAQSSFWSGQRSSQTWSNLLKLWEVCFGPRLEVLLMWWGPYRVKLTRSNLGQSWSNLPELREMCSGPCLEVLLMWWVPVGFGQLAPDCPVLHADTRENPRGIPAHSRCETDASMRLDHWLVPQTLKSHGRSNPGLGALAVFNSPPHVLLPRIWSARVEAGAGVGVGIGVGLGAFLAVCLANAIRADISTIFFVFTASSILSPTGIRSTKNCNCRPIIRSNHTRLGRCLPTPSNERSSSAVSTIRPHVPLECPGKFGSTAAYYPHIAPSFRNTSESLSSGFGDVGGLGGGPVLVRGCPSGTPHWCFCRLLSSGLPSLSLVSPLGADDHANIDLPEEVKGYWIKGESLSTRPLIPMGVEEEKGVFMTLGPRYKRVRGGSVPVRQPPESRFDP</sequence>
<name>A0A2N9GVB8_FAGSY</name>
<accession>A0A2N9GVB8</accession>